<accession>A0A2P6QA89</accession>
<dbReference type="PANTHER" id="PTHR33044">
    <property type="entry name" value="BIFUNCTIONAL INHIBITOR/LIPID-TRANSFER PROTEIN/SEED STORAGE 2S ALBUMIN SUPERFAMILY PROTEIN-RELATED"/>
    <property type="match status" value="1"/>
</dbReference>
<dbReference type="GO" id="GO:0098552">
    <property type="term" value="C:side of membrane"/>
    <property type="evidence" value="ECO:0007669"/>
    <property type="project" value="UniProtKB-KW"/>
</dbReference>
<dbReference type="SUPFAM" id="SSF47699">
    <property type="entry name" value="Bifunctional inhibitor/lipid-transfer protein/seed storage 2S albumin"/>
    <property type="match status" value="1"/>
</dbReference>
<dbReference type="GO" id="GO:0005886">
    <property type="term" value="C:plasma membrane"/>
    <property type="evidence" value="ECO:0007669"/>
    <property type="project" value="UniProtKB-SubCell"/>
</dbReference>
<keyword evidence="5" id="KW-1003">Cell membrane</keyword>
<evidence type="ECO:0000256" key="10">
    <source>
        <dbReference type="ARBA" id="ARBA00023180"/>
    </source>
</evidence>
<keyword evidence="7 13" id="KW-0732">Signal</keyword>
<dbReference type="GO" id="GO:0008289">
    <property type="term" value="F:lipid binding"/>
    <property type="evidence" value="ECO:0007669"/>
    <property type="project" value="UniProtKB-KW"/>
</dbReference>
<dbReference type="EMBL" id="PDCK01000043">
    <property type="protein sequence ID" value="PRQ31092.1"/>
    <property type="molecule type" value="Genomic_DNA"/>
</dbReference>
<keyword evidence="11" id="KW-0449">Lipoprotein</keyword>
<comment type="function">
    <text evidence="1">Plant non-specific lipid-transfer proteins transfer phospholipids as well as galactolipids across membranes. May play a role in wax or cutin deposition in the cell walls of expanding epidermal cells and certain secretory tissues.</text>
</comment>
<organism evidence="15 16">
    <name type="scientific">Rosa chinensis</name>
    <name type="common">China rose</name>
    <dbReference type="NCBI Taxonomy" id="74649"/>
    <lineage>
        <taxon>Eukaryota</taxon>
        <taxon>Viridiplantae</taxon>
        <taxon>Streptophyta</taxon>
        <taxon>Embryophyta</taxon>
        <taxon>Tracheophyta</taxon>
        <taxon>Spermatophyta</taxon>
        <taxon>Magnoliopsida</taxon>
        <taxon>eudicotyledons</taxon>
        <taxon>Gunneridae</taxon>
        <taxon>Pentapetalae</taxon>
        <taxon>rosids</taxon>
        <taxon>fabids</taxon>
        <taxon>Rosales</taxon>
        <taxon>Rosaceae</taxon>
        <taxon>Rosoideae</taxon>
        <taxon>Rosoideae incertae sedis</taxon>
        <taxon>Rosa</taxon>
    </lineage>
</organism>
<evidence type="ECO:0000313" key="16">
    <source>
        <dbReference type="Proteomes" id="UP000238479"/>
    </source>
</evidence>
<comment type="subcellular location">
    <subcellularLocation>
        <location evidence="2">Cell membrane</location>
        <topology evidence="2">Lipid-anchor</topology>
        <topology evidence="2">GPI-anchor</topology>
    </subcellularLocation>
</comment>
<dbReference type="Proteomes" id="UP000238479">
    <property type="component" value="Chromosome 5"/>
</dbReference>
<evidence type="ECO:0000256" key="9">
    <source>
        <dbReference type="ARBA" id="ARBA00023157"/>
    </source>
</evidence>
<reference evidence="15 16" key="1">
    <citation type="journal article" date="2018" name="Nat. Genet.">
        <title>The Rosa genome provides new insights in the design of modern roses.</title>
        <authorList>
            <person name="Bendahmane M."/>
        </authorList>
    </citation>
    <scope>NUCLEOTIDE SEQUENCE [LARGE SCALE GENOMIC DNA]</scope>
    <source>
        <strain evidence="16">cv. Old Blush</strain>
    </source>
</reference>
<comment type="similarity">
    <text evidence="3">Belongs to the plant LTP family.</text>
</comment>
<protein>
    <submittedName>
        <fullName evidence="15">Putative bifunctional inhibitor/plant lipid transfer protein/seed storage helical</fullName>
    </submittedName>
</protein>
<keyword evidence="6" id="KW-0336">GPI-anchor</keyword>
<dbReference type="OMA" id="MIANDPQ"/>
<proteinExistence type="inferred from homology"/>
<feature type="chain" id="PRO_5015108659" evidence="13">
    <location>
        <begin position="23"/>
        <end position="155"/>
    </location>
</feature>
<feature type="signal peptide" evidence="13">
    <location>
        <begin position="1"/>
        <end position="22"/>
    </location>
</feature>
<dbReference type="Gramene" id="PRQ31092">
    <property type="protein sequence ID" value="PRQ31092"/>
    <property type="gene ID" value="RchiOBHm_Chr5g0031711"/>
</dbReference>
<evidence type="ECO:0000256" key="1">
    <source>
        <dbReference type="ARBA" id="ARBA00003211"/>
    </source>
</evidence>
<gene>
    <name evidence="15" type="ORF">RchiOBHm_Chr5g0031711</name>
</gene>
<comment type="caution">
    <text evidence="15">The sequence shown here is derived from an EMBL/GenBank/DDBJ whole genome shotgun (WGS) entry which is preliminary data.</text>
</comment>
<evidence type="ECO:0000256" key="6">
    <source>
        <dbReference type="ARBA" id="ARBA00022622"/>
    </source>
</evidence>
<feature type="compositionally biased region" description="Low complexity" evidence="12">
    <location>
        <begin position="112"/>
        <end position="135"/>
    </location>
</feature>
<keyword evidence="6" id="KW-0472">Membrane</keyword>
<evidence type="ECO:0000256" key="3">
    <source>
        <dbReference type="ARBA" id="ARBA00009748"/>
    </source>
</evidence>
<evidence type="ECO:0000256" key="8">
    <source>
        <dbReference type="ARBA" id="ARBA00023121"/>
    </source>
</evidence>
<keyword evidence="10" id="KW-0325">Glycoprotein</keyword>
<sequence length="155" mass="16618">MANSKQYLFLIILASWAVVGLGSIQSMACMQKLIPCQSYFKKLDNVPDTCCTPMKNMLSETADDKNCICDVFGNPIMLKNLNITQDDTMKLAKACGFKADISKCDKKEKDTASPSSSPAESTPRPSPSASNAASSFGKSGFTASFIATLIFSAAF</sequence>
<evidence type="ECO:0000256" key="12">
    <source>
        <dbReference type="SAM" id="MobiDB-lite"/>
    </source>
</evidence>
<evidence type="ECO:0000256" key="11">
    <source>
        <dbReference type="ARBA" id="ARBA00023288"/>
    </source>
</evidence>
<evidence type="ECO:0000259" key="14">
    <source>
        <dbReference type="Pfam" id="PF14368"/>
    </source>
</evidence>
<dbReference type="InterPro" id="IPR043325">
    <property type="entry name" value="LTSS"/>
</dbReference>
<name>A0A2P6QA89_ROSCH</name>
<feature type="domain" description="Bifunctional inhibitor/plant lipid transfer protein/seed storage helical" evidence="14">
    <location>
        <begin position="17"/>
        <end position="104"/>
    </location>
</feature>
<keyword evidence="8" id="KW-0446">Lipid-binding</keyword>
<evidence type="ECO:0000256" key="13">
    <source>
        <dbReference type="SAM" id="SignalP"/>
    </source>
</evidence>
<dbReference type="Pfam" id="PF14368">
    <property type="entry name" value="LTP_2"/>
    <property type="match status" value="1"/>
</dbReference>
<keyword evidence="9" id="KW-1015">Disulfide bond</keyword>
<feature type="region of interest" description="Disordered" evidence="12">
    <location>
        <begin position="104"/>
        <end position="135"/>
    </location>
</feature>
<keyword evidence="16" id="KW-1185">Reference proteome</keyword>
<dbReference type="STRING" id="74649.A0A2P6QA89"/>
<dbReference type="InterPro" id="IPR036312">
    <property type="entry name" value="Bifun_inhib/LTP/seed_sf"/>
</dbReference>
<evidence type="ECO:0000256" key="5">
    <source>
        <dbReference type="ARBA" id="ARBA00022475"/>
    </source>
</evidence>
<evidence type="ECO:0000256" key="4">
    <source>
        <dbReference type="ARBA" id="ARBA00022448"/>
    </source>
</evidence>
<evidence type="ECO:0000256" key="7">
    <source>
        <dbReference type="ARBA" id="ARBA00022729"/>
    </source>
</evidence>
<dbReference type="AlphaFoldDB" id="A0A2P6QA89"/>
<keyword evidence="4" id="KW-0813">Transport</keyword>
<evidence type="ECO:0000313" key="15">
    <source>
        <dbReference type="EMBL" id="PRQ31092.1"/>
    </source>
</evidence>
<dbReference type="Gene3D" id="1.10.110.10">
    <property type="entry name" value="Plant lipid-transfer and hydrophobic proteins"/>
    <property type="match status" value="1"/>
</dbReference>
<dbReference type="CDD" id="cd00010">
    <property type="entry name" value="AAI_LTSS"/>
    <property type="match status" value="1"/>
</dbReference>
<evidence type="ECO:0000256" key="2">
    <source>
        <dbReference type="ARBA" id="ARBA00004609"/>
    </source>
</evidence>
<dbReference type="InterPro" id="IPR016140">
    <property type="entry name" value="Bifunc_inhib/LTP/seed_store"/>
</dbReference>